<proteinExistence type="predicted"/>
<protein>
    <submittedName>
        <fullName evidence="2">Transmembrane protein</fullName>
    </submittedName>
</protein>
<dbReference type="WBParaSite" id="RSKR_0001116100.1">
    <property type="protein sequence ID" value="RSKR_0001116100.1"/>
    <property type="gene ID" value="RSKR_0001116100"/>
</dbReference>
<organism evidence="1 2">
    <name type="scientific">Rhabditophanes sp. KR3021</name>
    <dbReference type="NCBI Taxonomy" id="114890"/>
    <lineage>
        <taxon>Eukaryota</taxon>
        <taxon>Metazoa</taxon>
        <taxon>Ecdysozoa</taxon>
        <taxon>Nematoda</taxon>
        <taxon>Chromadorea</taxon>
        <taxon>Rhabditida</taxon>
        <taxon>Tylenchina</taxon>
        <taxon>Panagrolaimomorpha</taxon>
        <taxon>Strongyloidoidea</taxon>
        <taxon>Alloionematidae</taxon>
        <taxon>Rhabditophanes</taxon>
    </lineage>
</organism>
<dbReference type="Proteomes" id="UP000095286">
    <property type="component" value="Unplaced"/>
</dbReference>
<accession>A0AC35UG14</accession>
<reference evidence="2" key="1">
    <citation type="submission" date="2016-11" db="UniProtKB">
        <authorList>
            <consortium name="WormBaseParasite"/>
        </authorList>
    </citation>
    <scope>IDENTIFICATION</scope>
    <source>
        <strain evidence="2">KR3021</strain>
    </source>
</reference>
<name>A0AC35UG14_9BILA</name>
<evidence type="ECO:0000313" key="2">
    <source>
        <dbReference type="WBParaSite" id="RSKR_0001116100.1"/>
    </source>
</evidence>
<evidence type="ECO:0000313" key="1">
    <source>
        <dbReference type="Proteomes" id="UP000095286"/>
    </source>
</evidence>
<sequence length="153" mass="17552">MFDVTEDGRPRNWTKTISIITVVSVVNIVIFVVIRYLLDAENEFDEPLIQGENREVLTQFLGFFALTFCFGCWCCFCCGGLLLKYVWSCHCSCLDFGSFRDKGVFQRIGKEIRSFNPTKFNITKNSKVKDLPIIDGTKLELGLKKVTIQDEKQ</sequence>